<feature type="region of interest" description="Disordered" evidence="1">
    <location>
        <begin position="1"/>
        <end position="50"/>
    </location>
</feature>
<accession>A0A9X0XFB4</accession>
<sequence length="120" mass="12679">MSQPRAADASPASREARHAAHADGALIPRVEGEPQPTVPQRLEQACEDTRETVRDWAAERGAQARETLHGLGEQAQRLRHAARDSVVHRPLTALGLAALAGAGLVVLGSLMARGFGGPPR</sequence>
<organism evidence="3 4">
    <name type="scientific">Aquariibacter lacus</name>
    <dbReference type="NCBI Taxonomy" id="2801332"/>
    <lineage>
        <taxon>Bacteria</taxon>
        <taxon>Pseudomonadati</taxon>
        <taxon>Pseudomonadota</taxon>
        <taxon>Betaproteobacteria</taxon>
        <taxon>Burkholderiales</taxon>
        <taxon>Sphaerotilaceae</taxon>
        <taxon>Aquariibacter</taxon>
    </lineage>
</organism>
<keyword evidence="4" id="KW-1185">Reference proteome</keyword>
<comment type="caution">
    <text evidence="3">The sequence shown here is derived from an EMBL/GenBank/DDBJ whole genome shotgun (WGS) entry which is preliminary data.</text>
</comment>
<dbReference type="Proteomes" id="UP000643207">
    <property type="component" value="Unassembled WGS sequence"/>
</dbReference>
<evidence type="ECO:0008006" key="5">
    <source>
        <dbReference type="Google" id="ProtNLM"/>
    </source>
</evidence>
<evidence type="ECO:0000313" key="4">
    <source>
        <dbReference type="Proteomes" id="UP000643207"/>
    </source>
</evidence>
<keyword evidence="2" id="KW-1133">Transmembrane helix</keyword>
<evidence type="ECO:0000313" key="3">
    <source>
        <dbReference type="EMBL" id="MBL0720895.1"/>
    </source>
</evidence>
<name>A0A9X0XFB4_9BURK</name>
<dbReference type="RefSeq" id="WP_201827767.1">
    <property type="nucleotide sequence ID" value="NZ_JAERRA010000002.1"/>
</dbReference>
<protein>
    <recommendedName>
        <fullName evidence="5">DUF883 domain-containing protein</fullName>
    </recommendedName>
</protein>
<keyword evidence="2" id="KW-0472">Membrane</keyword>
<gene>
    <name evidence="3" type="ORF">JI742_13455</name>
</gene>
<reference evidence="3 4" key="1">
    <citation type="submission" date="2021-01" db="EMBL/GenBank/DDBJ databases">
        <title>Piscinibacter sp. Jin2 Genome sequencing and assembly.</title>
        <authorList>
            <person name="Kim I."/>
        </authorList>
    </citation>
    <scope>NUCLEOTIDE SEQUENCE [LARGE SCALE GENOMIC DNA]</scope>
    <source>
        <strain evidence="3 4">Jin2</strain>
    </source>
</reference>
<dbReference type="AlphaFoldDB" id="A0A9X0XFB4"/>
<feature type="transmembrane region" description="Helical" evidence="2">
    <location>
        <begin position="91"/>
        <end position="112"/>
    </location>
</feature>
<proteinExistence type="predicted"/>
<dbReference type="EMBL" id="JAERRA010000002">
    <property type="protein sequence ID" value="MBL0720895.1"/>
    <property type="molecule type" value="Genomic_DNA"/>
</dbReference>
<evidence type="ECO:0000256" key="1">
    <source>
        <dbReference type="SAM" id="MobiDB-lite"/>
    </source>
</evidence>
<keyword evidence="2" id="KW-0812">Transmembrane</keyword>
<evidence type="ECO:0000256" key="2">
    <source>
        <dbReference type="SAM" id="Phobius"/>
    </source>
</evidence>